<gene>
    <name evidence="2" type="ORF">C7443_107154</name>
</gene>
<dbReference type="EMBL" id="QGTJ01000007">
    <property type="protein sequence ID" value="PWV60580.1"/>
    <property type="molecule type" value="Genomic_DNA"/>
</dbReference>
<evidence type="ECO:0000259" key="1">
    <source>
        <dbReference type="Pfam" id="PF12697"/>
    </source>
</evidence>
<reference evidence="2 3" key="1">
    <citation type="submission" date="2018-05" db="EMBL/GenBank/DDBJ databases">
        <title>Genomic Encyclopedia of Type Strains, Phase IV (KMG-IV): sequencing the most valuable type-strain genomes for metagenomic binning, comparative biology and taxonomic classification.</title>
        <authorList>
            <person name="Goeker M."/>
        </authorList>
    </citation>
    <scope>NUCLEOTIDE SEQUENCE [LARGE SCALE GENOMIC DNA]</scope>
    <source>
        <strain evidence="2 3">DSM 23606</strain>
    </source>
</reference>
<dbReference type="Pfam" id="PF12697">
    <property type="entry name" value="Abhydrolase_6"/>
    <property type="match status" value="1"/>
</dbReference>
<dbReference type="SUPFAM" id="SSF53474">
    <property type="entry name" value="alpha/beta-Hydrolases"/>
    <property type="match status" value="1"/>
</dbReference>
<dbReference type="PANTHER" id="PTHR37946:SF1">
    <property type="entry name" value="SLL1969 PROTEIN"/>
    <property type="match status" value="1"/>
</dbReference>
<dbReference type="AlphaFoldDB" id="A0A317MUR6"/>
<dbReference type="RefSeq" id="WP_110019062.1">
    <property type="nucleotide sequence ID" value="NZ_QGTJ01000007.1"/>
</dbReference>
<dbReference type="Gene3D" id="3.40.50.1820">
    <property type="entry name" value="alpha/beta hydrolase"/>
    <property type="match status" value="1"/>
</dbReference>
<organism evidence="2 3">
    <name type="scientific">Plasticicumulans acidivorans</name>
    <dbReference type="NCBI Taxonomy" id="886464"/>
    <lineage>
        <taxon>Bacteria</taxon>
        <taxon>Pseudomonadati</taxon>
        <taxon>Pseudomonadota</taxon>
        <taxon>Gammaproteobacteria</taxon>
        <taxon>Candidatus Competibacteraceae</taxon>
        <taxon>Plasticicumulans</taxon>
    </lineage>
</organism>
<dbReference type="PANTHER" id="PTHR37946">
    <property type="entry name" value="SLL1969 PROTEIN"/>
    <property type="match status" value="1"/>
</dbReference>
<evidence type="ECO:0000313" key="3">
    <source>
        <dbReference type="Proteomes" id="UP000246569"/>
    </source>
</evidence>
<dbReference type="InterPro" id="IPR000073">
    <property type="entry name" value="AB_hydrolase_1"/>
</dbReference>
<proteinExistence type="predicted"/>
<comment type="caution">
    <text evidence="2">The sequence shown here is derived from an EMBL/GenBank/DDBJ whole genome shotgun (WGS) entry which is preliminary data.</text>
</comment>
<accession>A0A317MUR6</accession>
<evidence type="ECO:0000313" key="2">
    <source>
        <dbReference type="EMBL" id="PWV60580.1"/>
    </source>
</evidence>
<keyword evidence="3" id="KW-1185">Reference proteome</keyword>
<dbReference type="InterPro" id="IPR029058">
    <property type="entry name" value="AB_hydrolase_fold"/>
</dbReference>
<feature type="domain" description="AB hydrolase-1" evidence="1">
    <location>
        <begin position="20"/>
        <end position="151"/>
    </location>
</feature>
<name>A0A317MUR6_9GAMM</name>
<sequence>MPDQESTTSFTADERSRVRVFLVHGLYMNRLWLRPLATRLRALGWPVSLFAYPSMFESPASAGERLMARVFATGAGRVHLVGHSLGGLVIRHALQRAPYLPSGRVVTLGTPHHGSRIAALLRRRHLGWMLGASRRRALYGDVPQWPGNRELGTIAGDHPFGLAQLIARLPAPNDGVVGVAEASCSEASDACVLPVSHSGMLFSTQMVRQIDRFLLSGHFAVATDERADSGA</sequence>
<protein>
    <recommendedName>
        <fullName evidence="1">AB hydrolase-1 domain-containing protein</fullName>
    </recommendedName>
</protein>
<dbReference type="Proteomes" id="UP000246569">
    <property type="component" value="Unassembled WGS sequence"/>
</dbReference>